<keyword evidence="6" id="KW-1160">Virus entry into host cell</keyword>
<evidence type="ECO:0000256" key="2">
    <source>
        <dbReference type="ARBA" id="ARBA00022581"/>
    </source>
</evidence>
<keyword evidence="4" id="KW-0946">Virion</keyword>
<protein>
    <submittedName>
        <fullName evidence="9">Maturation protein</fullName>
    </submittedName>
</protein>
<evidence type="ECO:0000256" key="1">
    <source>
        <dbReference type="ARBA" id="ARBA00004328"/>
    </source>
</evidence>
<sequence length="432" mass="48582">MSKDKTSDRRSARRQFLLKDTDSLTPMRTTHAVTHGIRANGEPFTSKRSSNNVDYFERAHIYRGSGKFITKYDGEGNPFQWRNPSFYRAKHQGWRNEAPTVGEVSWEKYGNTGTTRVSGFPPASHDIVDDRKFMRNQYEPLVTYNELARHDVALLNKIKDQKVNAGLALAEFASSARTLLSLSNSLLGVISNIKRGRFNKALSYFKPADLKGNRRKGFTTKDPAGRWLELQYGIKPIIADINGTLEYLNENVNTPKVLSVAHSFYEEVPEHVMYHYSWLGHTYGKFSGSGYRGCRTKVYFTLEDSALREASRLGLTNGLAIAWDVIPYSLVVDWFLPVSNMLAALDATAGLKFVSGTRTKFCSASYSGWYNTPVHIPEVGTTVDVPLGRTGDLFAMQRDVLSDFPMVRPYLTNPFSLTRAASAVALIRMLKP</sequence>
<reference evidence="9" key="1">
    <citation type="submission" date="2021-05" db="EMBL/GenBank/DDBJ databases">
        <authorList>
            <person name="Chen Y.-M."/>
            <person name="Zhang Y.-Z."/>
        </authorList>
    </citation>
    <scope>NUCLEOTIDE SEQUENCE</scope>
    <source>
        <strain evidence="9">220-k141_63190</strain>
    </source>
</reference>
<evidence type="ECO:0000313" key="10">
    <source>
        <dbReference type="Proteomes" id="UP001057792"/>
    </source>
</evidence>
<name>A0ABY3SSG4_9VIRU</name>
<evidence type="ECO:0000256" key="5">
    <source>
        <dbReference type="ARBA" id="ARBA00023104"/>
    </source>
</evidence>
<keyword evidence="3" id="KW-1161">Viral attachment to host cell</keyword>
<comment type="subcellular location">
    <subcellularLocation>
        <location evidence="1">Virion</location>
    </subcellularLocation>
</comment>
<evidence type="ECO:0000256" key="6">
    <source>
        <dbReference type="ARBA" id="ARBA00023296"/>
    </source>
</evidence>
<keyword evidence="2" id="KW-0945">Host-virus interaction</keyword>
<proteinExistence type="inferred from homology"/>
<dbReference type="Proteomes" id="UP001057792">
    <property type="component" value="Segment"/>
</dbReference>
<dbReference type="InterPro" id="IPR005563">
    <property type="entry name" value="A_protein"/>
</dbReference>
<keyword evidence="10" id="KW-1185">Reference proteome</keyword>
<evidence type="ECO:0000256" key="7">
    <source>
        <dbReference type="ARBA" id="ARBA00035110"/>
    </source>
</evidence>
<evidence type="ECO:0000256" key="3">
    <source>
        <dbReference type="ARBA" id="ARBA00022804"/>
    </source>
</evidence>
<accession>A0ABY3SSG4</accession>
<feature type="region of interest" description="Disordered" evidence="8">
    <location>
        <begin position="1"/>
        <end position="20"/>
    </location>
</feature>
<reference evidence="9" key="2">
    <citation type="journal article" date="2022" name="Nat. Microbiol.">
        <title>RNA viromes from terrestrial sites across China expand environmental viral diversity.</title>
        <authorList>
            <person name="Chiapello M."/>
            <person name="Rodriguez-Romero J."/>
            <person name="Ayllon M.A."/>
            <person name="Turina M."/>
        </authorList>
    </citation>
    <scope>NUCLEOTIDE SEQUENCE</scope>
    <source>
        <strain evidence="9">220-k141_63190</strain>
    </source>
</reference>
<evidence type="ECO:0000256" key="4">
    <source>
        <dbReference type="ARBA" id="ARBA00022844"/>
    </source>
</evidence>
<feature type="compositionally biased region" description="Basic and acidic residues" evidence="8">
    <location>
        <begin position="1"/>
        <end position="10"/>
    </location>
</feature>
<evidence type="ECO:0000256" key="8">
    <source>
        <dbReference type="SAM" id="MobiDB-lite"/>
    </source>
</evidence>
<keyword evidence="5" id="KW-1175">Viral attachment to host cell pilus</keyword>
<evidence type="ECO:0000313" key="9">
    <source>
        <dbReference type="EMBL" id="UJQ85789.1"/>
    </source>
</evidence>
<dbReference type="EMBL" id="MZ679782">
    <property type="protein sequence ID" value="UJQ85789.1"/>
    <property type="molecule type" value="Genomic_RNA"/>
</dbReference>
<comment type="similarity">
    <text evidence="7">Belongs to the Leviviricetes maturation protein family.</text>
</comment>
<organism evidence="9 10">
    <name type="scientific">Leviviridae sp</name>
    <dbReference type="NCBI Taxonomy" id="2027243"/>
    <lineage>
        <taxon>Viruses</taxon>
        <taxon>Riboviria</taxon>
        <taxon>Orthornavirae</taxon>
        <taxon>Lenarviricota</taxon>
        <taxon>Leviviricetes</taxon>
        <taxon>Norzivirales</taxon>
        <taxon>Fiersviridae</taxon>
    </lineage>
</organism>
<dbReference type="Pfam" id="PF03863">
    <property type="entry name" value="Phage_mat-A"/>
    <property type="match status" value="2"/>
</dbReference>